<organism evidence="2 3">
    <name type="scientific">Punica granatum</name>
    <name type="common">Pomegranate</name>
    <dbReference type="NCBI Taxonomy" id="22663"/>
    <lineage>
        <taxon>Eukaryota</taxon>
        <taxon>Viridiplantae</taxon>
        <taxon>Streptophyta</taxon>
        <taxon>Embryophyta</taxon>
        <taxon>Tracheophyta</taxon>
        <taxon>Spermatophyta</taxon>
        <taxon>Magnoliopsida</taxon>
        <taxon>eudicotyledons</taxon>
        <taxon>Gunneridae</taxon>
        <taxon>Pentapetalae</taxon>
        <taxon>rosids</taxon>
        <taxon>malvids</taxon>
        <taxon>Myrtales</taxon>
        <taxon>Lythraceae</taxon>
        <taxon>Punica</taxon>
    </lineage>
</organism>
<feature type="compositionally biased region" description="Polar residues" evidence="1">
    <location>
        <begin position="58"/>
        <end position="69"/>
    </location>
</feature>
<evidence type="ECO:0000256" key="1">
    <source>
        <dbReference type="SAM" id="MobiDB-lite"/>
    </source>
</evidence>
<comment type="caution">
    <text evidence="2">The sequence shown here is derived from an EMBL/GenBank/DDBJ whole genome shotgun (WGS) entry which is preliminary data.</text>
</comment>
<feature type="region of interest" description="Disordered" evidence="1">
    <location>
        <begin position="40"/>
        <end position="76"/>
    </location>
</feature>
<evidence type="ECO:0000313" key="3">
    <source>
        <dbReference type="Proteomes" id="UP000233551"/>
    </source>
</evidence>
<protein>
    <submittedName>
        <fullName evidence="2">Uncharacterized protein</fullName>
    </submittedName>
</protein>
<reference evidence="2 3" key="1">
    <citation type="submission" date="2017-11" db="EMBL/GenBank/DDBJ databases">
        <title>De-novo sequencing of pomegranate (Punica granatum L.) genome.</title>
        <authorList>
            <person name="Akparov Z."/>
            <person name="Amiraslanov A."/>
            <person name="Hajiyeva S."/>
            <person name="Abbasov M."/>
            <person name="Kaur K."/>
            <person name="Hamwieh A."/>
            <person name="Solovyev V."/>
            <person name="Salamov A."/>
            <person name="Braich B."/>
            <person name="Kosarev P."/>
            <person name="Mahmoud A."/>
            <person name="Hajiyev E."/>
            <person name="Babayeva S."/>
            <person name="Izzatullayeva V."/>
            <person name="Mammadov A."/>
            <person name="Mammadov A."/>
            <person name="Sharifova S."/>
            <person name="Ojaghi J."/>
            <person name="Eynullazada K."/>
            <person name="Bayramov B."/>
            <person name="Abdulazimova A."/>
            <person name="Shahmuradov I."/>
        </authorList>
    </citation>
    <scope>NUCLEOTIDE SEQUENCE [LARGE SCALE GENOMIC DNA]</scope>
    <source>
        <strain evidence="3">cv. AG2017</strain>
        <tissue evidence="2">Leaf</tissue>
    </source>
</reference>
<sequence length="111" mass="11859">MEVITRYPLANVDRSLEGARAVIDQSAAADAQIIQRALRRKSNPHTYDDSGLPAPSPIASSQHTETTTVEAAPSQLPQNLFPHIEQGWKKNQLSCCLAPGGGVVGGFNGCY</sequence>
<name>A0A2I0I5I4_PUNGR</name>
<evidence type="ECO:0000313" key="2">
    <source>
        <dbReference type="EMBL" id="PKI39242.1"/>
    </source>
</evidence>
<dbReference type="AlphaFoldDB" id="A0A2I0I5I4"/>
<gene>
    <name evidence="2" type="ORF">CRG98_040371</name>
</gene>
<dbReference type="EMBL" id="PGOL01003836">
    <property type="protein sequence ID" value="PKI39242.1"/>
    <property type="molecule type" value="Genomic_DNA"/>
</dbReference>
<accession>A0A2I0I5I4</accession>
<keyword evidence="3" id="KW-1185">Reference proteome</keyword>
<proteinExistence type="predicted"/>
<dbReference type="Proteomes" id="UP000233551">
    <property type="component" value="Unassembled WGS sequence"/>
</dbReference>